<name>A0A846WCM9_9NOCA</name>
<gene>
    <name evidence="1" type="ORF">HGA10_28690</name>
</gene>
<dbReference type="AlphaFoldDB" id="A0A846WCM9"/>
<reference evidence="1 2" key="1">
    <citation type="submission" date="2020-04" db="EMBL/GenBank/DDBJ databases">
        <title>MicrobeNet Type strains.</title>
        <authorList>
            <person name="Nicholson A.C."/>
        </authorList>
    </citation>
    <scope>NUCLEOTIDE SEQUENCE [LARGE SCALE GENOMIC DNA]</scope>
    <source>
        <strain evidence="1 2">DSM 44960</strain>
    </source>
</reference>
<dbReference type="RefSeq" id="WP_157105016.1">
    <property type="nucleotide sequence ID" value="NZ_JAAXOM010000010.1"/>
</dbReference>
<proteinExistence type="predicted"/>
<evidence type="ECO:0008006" key="3">
    <source>
        <dbReference type="Google" id="ProtNLM"/>
    </source>
</evidence>
<dbReference type="Proteomes" id="UP000572007">
    <property type="component" value="Unassembled WGS sequence"/>
</dbReference>
<accession>A0A846WCM9</accession>
<dbReference type="EMBL" id="JAAXOM010000010">
    <property type="protein sequence ID" value="NKX91269.1"/>
    <property type="molecule type" value="Genomic_DNA"/>
</dbReference>
<comment type="caution">
    <text evidence="1">The sequence shown here is derived from an EMBL/GenBank/DDBJ whole genome shotgun (WGS) entry which is preliminary data.</text>
</comment>
<organism evidence="1 2">
    <name type="scientific">Nocardia coubleae</name>
    <dbReference type="NCBI Taxonomy" id="356147"/>
    <lineage>
        <taxon>Bacteria</taxon>
        <taxon>Bacillati</taxon>
        <taxon>Actinomycetota</taxon>
        <taxon>Actinomycetes</taxon>
        <taxon>Mycobacteriales</taxon>
        <taxon>Nocardiaceae</taxon>
        <taxon>Nocardia</taxon>
    </lineage>
</organism>
<keyword evidence="2" id="KW-1185">Reference proteome</keyword>
<evidence type="ECO:0000313" key="1">
    <source>
        <dbReference type="EMBL" id="NKX91269.1"/>
    </source>
</evidence>
<protein>
    <recommendedName>
        <fullName evidence="3">Apea-like HEPN domain-containing protein</fullName>
    </recommendedName>
</protein>
<sequence>MNEIGSLAGAFVSVCFERLRAEGAIPTSTSHRHLQAGLDFEELPLRELPEYARLAEAVLAAAPDTNWHGESESMTSWLLTSFLELCVQECSYAGSYDPLGPEVSAAIVQLTDVLSGQPYDMVLARQISHLVPASGSEIEINGVVIVPEGKGYLNYRILKEIPDADHAWKRHLTQTFRPPHALLMVREQVTGLDYFGAGDLERKLDRFQLGVSLLTGANVQGMYQVFGASSRISAQPASLELLARNSHVTTTRRTARLDGSEGPAIAALTDLVADARSKTVGPDTWLSSFGEALKRFANLDDTTGYGEQIVDLATALEGVVLGTNEGEGLTLRLCTRVAAVLAHDDDPAAVLFEELKQLYSLRSSIVHGGEVSVRSLNGKLRAMECVPSQDEEKNTLVRLGYAVDRLRDIVRRTILARICLARGEEPPWPFDEKGKTGVVKVDSVLADDTMRAAWRAYWRDMLDSLGAGAAARRAAPPVFSLTSDDR</sequence>
<evidence type="ECO:0000313" key="2">
    <source>
        <dbReference type="Proteomes" id="UP000572007"/>
    </source>
</evidence>